<name>U5D037_AMBTC</name>
<protein>
    <recommendedName>
        <fullName evidence="1">DUF659 domain-containing protein</fullName>
    </recommendedName>
</protein>
<dbReference type="AlphaFoldDB" id="U5D037"/>
<gene>
    <name evidence="2" type="ORF">AMTR_s00194p00017040</name>
</gene>
<organism evidence="2 3">
    <name type="scientific">Amborella trichopoda</name>
    <dbReference type="NCBI Taxonomy" id="13333"/>
    <lineage>
        <taxon>Eukaryota</taxon>
        <taxon>Viridiplantae</taxon>
        <taxon>Streptophyta</taxon>
        <taxon>Embryophyta</taxon>
        <taxon>Tracheophyta</taxon>
        <taxon>Spermatophyta</taxon>
        <taxon>Magnoliopsida</taxon>
        <taxon>Amborellales</taxon>
        <taxon>Amborellaceae</taxon>
        <taxon>Amborella</taxon>
    </lineage>
</organism>
<reference evidence="3" key="1">
    <citation type="journal article" date="2013" name="Science">
        <title>The Amborella genome and the evolution of flowering plants.</title>
        <authorList>
            <consortium name="Amborella Genome Project"/>
        </authorList>
    </citation>
    <scope>NUCLEOTIDE SEQUENCE [LARGE SCALE GENOMIC DNA]</scope>
</reference>
<feature type="domain" description="DUF659" evidence="1">
    <location>
        <begin position="49"/>
        <end position="135"/>
    </location>
</feature>
<accession>U5D037</accession>
<dbReference type="PANTHER" id="PTHR32166:SF81">
    <property type="entry name" value="OS06G0658400 PROTEIN"/>
    <property type="match status" value="1"/>
</dbReference>
<dbReference type="Gramene" id="ERN18971">
    <property type="protein sequence ID" value="ERN18971"/>
    <property type="gene ID" value="AMTR_s00194p00017040"/>
</dbReference>
<sequence>MFDAQAREDVDAAIARCYYAHGIPFNVVKPQFQEMLYAINNAPKGYVPPKYERLRTSLRDKERSRIDSQLNALRNEWPTYGVSIISNGWSNVKNQSLINKMVVSGGKAMFVNGYDCSESEHTSQNIADILLKAIDHKIIVHNSSL</sequence>
<dbReference type="Pfam" id="PF04937">
    <property type="entry name" value="DUF659"/>
    <property type="match status" value="1"/>
</dbReference>
<dbReference type="EMBL" id="KI392076">
    <property type="protein sequence ID" value="ERN18971.1"/>
    <property type="molecule type" value="Genomic_DNA"/>
</dbReference>
<dbReference type="OMA" id="NIVMNGW"/>
<dbReference type="InterPro" id="IPR007021">
    <property type="entry name" value="DUF659"/>
</dbReference>
<evidence type="ECO:0000313" key="2">
    <source>
        <dbReference type="EMBL" id="ERN18971.1"/>
    </source>
</evidence>
<dbReference type="Proteomes" id="UP000017836">
    <property type="component" value="Unassembled WGS sequence"/>
</dbReference>
<evidence type="ECO:0000313" key="3">
    <source>
        <dbReference type="Proteomes" id="UP000017836"/>
    </source>
</evidence>
<dbReference type="PANTHER" id="PTHR32166">
    <property type="entry name" value="OSJNBA0013A04.12 PROTEIN"/>
    <property type="match status" value="1"/>
</dbReference>
<evidence type="ECO:0000259" key="1">
    <source>
        <dbReference type="Pfam" id="PF04937"/>
    </source>
</evidence>
<proteinExistence type="predicted"/>
<dbReference type="HOGENOM" id="CLU_152796_0_0_1"/>
<keyword evidence="3" id="KW-1185">Reference proteome</keyword>